<gene>
    <name evidence="3" type="ORF">SAMN05444159_2116</name>
</gene>
<dbReference type="Gene3D" id="1.20.1270.180">
    <property type="match status" value="1"/>
</dbReference>
<dbReference type="RefSeq" id="WP_244562257.1">
    <property type="nucleotide sequence ID" value="NZ_LT670844.1"/>
</dbReference>
<accession>A0A1M6NUF5</accession>
<dbReference type="Proteomes" id="UP000189935">
    <property type="component" value="Chromosome I"/>
</dbReference>
<sequence length="123" mass="13620">MPRALTAVAAAICLLTRAAYAGDQGDPAQSCDGSTYDMVECLKGKTAQWDKQMNVAYQQALKDAMPQQREQLRAAQRLWIQYRDANCLYYGLGEGTIARIDAGECMRSMTEARARELEGLGHQ</sequence>
<dbReference type="InterPro" id="IPR009739">
    <property type="entry name" value="LprI-like_N"/>
</dbReference>
<dbReference type="Pfam" id="PF07007">
    <property type="entry name" value="LprI"/>
    <property type="match status" value="1"/>
</dbReference>
<keyword evidence="1" id="KW-0732">Signal</keyword>
<evidence type="ECO:0000313" key="3">
    <source>
        <dbReference type="EMBL" id="SHJ99238.1"/>
    </source>
</evidence>
<dbReference type="AlphaFoldDB" id="A0A1M6NUF5"/>
<evidence type="ECO:0000259" key="2">
    <source>
        <dbReference type="Pfam" id="PF07007"/>
    </source>
</evidence>
<evidence type="ECO:0000256" key="1">
    <source>
        <dbReference type="SAM" id="SignalP"/>
    </source>
</evidence>
<proteinExistence type="predicted"/>
<reference evidence="3 4" key="1">
    <citation type="submission" date="2016-11" db="EMBL/GenBank/DDBJ databases">
        <authorList>
            <person name="Jaros S."/>
            <person name="Januszkiewicz K."/>
            <person name="Wedrychowicz H."/>
        </authorList>
    </citation>
    <scope>NUCLEOTIDE SEQUENCE [LARGE SCALE GENOMIC DNA]</scope>
    <source>
        <strain evidence="3 4">GAS499</strain>
    </source>
</reference>
<feature type="domain" description="Lysozyme inhibitor LprI-like N-terminal" evidence="2">
    <location>
        <begin position="30"/>
        <end position="117"/>
    </location>
</feature>
<feature type="signal peptide" evidence="1">
    <location>
        <begin position="1"/>
        <end position="21"/>
    </location>
</feature>
<dbReference type="PANTHER" id="PTHR39176:SF1">
    <property type="entry name" value="PERIPLASMIC PROTEIN"/>
    <property type="match status" value="1"/>
</dbReference>
<organism evidence="3 4">
    <name type="scientific">Bradyrhizobium lablabi</name>
    <dbReference type="NCBI Taxonomy" id="722472"/>
    <lineage>
        <taxon>Bacteria</taxon>
        <taxon>Pseudomonadati</taxon>
        <taxon>Pseudomonadota</taxon>
        <taxon>Alphaproteobacteria</taxon>
        <taxon>Hyphomicrobiales</taxon>
        <taxon>Nitrobacteraceae</taxon>
        <taxon>Bradyrhizobium</taxon>
    </lineage>
</organism>
<evidence type="ECO:0000313" key="4">
    <source>
        <dbReference type="Proteomes" id="UP000189935"/>
    </source>
</evidence>
<dbReference type="EMBL" id="LT670844">
    <property type="protein sequence ID" value="SHJ99238.1"/>
    <property type="molecule type" value="Genomic_DNA"/>
</dbReference>
<feature type="chain" id="PRO_5012500343" evidence="1">
    <location>
        <begin position="22"/>
        <end position="123"/>
    </location>
</feature>
<dbReference type="PANTHER" id="PTHR39176">
    <property type="entry name" value="PERIPLASMIC PROTEIN-RELATED"/>
    <property type="match status" value="1"/>
</dbReference>
<name>A0A1M6NUF5_9BRAD</name>
<protein>
    <submittedName>
        <fullName evidence="3">Uncharacterized conserved protein YecT, DUF1311 family</fullName>
    </submittedName>
</protein>